<organism evidence="2 3">
    <name type="scientific">Metabacillus litoralis</name>
    <dbReference type="NCBI Taxonomy" id="152268"/>
    <lineage>
        <taxon>Bacteria</taxon>
        <taxon>Bacillati</taxon>
        <taxon>Bacillota</taxon>
        <taxon>Bacilli</taxon>
        <taxon>Bacillales</taxon>
        <taxon>Bacillaceae</taxon>
        <taxon>Metabacillus</taxon>
    </lineage>
</organism>
<dbReference type="RefSeq" id="WP_066336310.1">
    <property type="nucleotide sequence ID" value="NZ_LWSG01000034.1"/>
</dbReference>
<evidence type="ECO:0000313" key="3">
    <source>
        <dbReference type="Proteomes" id="UP000078534"/>
    </source>
</evidence>
<comment type="caution">
    <text evidence="2">The sequence shown here is derived from an EMBL/GenBank/DDBJ whole genome shotgun (WGS) entry which is preliminary data.</text>
</comment>
<comment type="similarity">
    <text evidence="1">Belongs to the UPF0738 family.</text>
</comment>
<protein>
    <recommendedName>
        <fullName evidence="1">UPF0738 protein A6K24_07015</fullName>
    </recommendedName>
</protein>
<evidence type="ECO:0000313" key="2">
    <source>
        <dbReference type="EMBL" id="OAS83855.1"/>
    </source>
</evidence>
<dbReference type="STRING" id="152268.A6K24_07015"/>
<name>A0A179SQB6_9BACI</name>
<dbReference type="InterPro" id="IPR020908">
    <property type="entry name" value="UPF0738"/>
</dbReference>
<accession>A0A179SQB6</accession>
<reference evidence="3" key="1">
    <citation type="submission" date="2016-04" db="EMBL/GenBank/DDBJ databases">
        <authorList>
            <person name="Lyu Z."/>
            <person name="Lyu W."/>
        </authorList>
    </citation>
    <scope>NUCLEOTIDE SEQUENCE [LARGE SCALE GENOMIC DNA]</scope>
    <source>
        <strain evidence="3">C44</strain>
    </source>
</reference>
<dbReference type="Pfam" id="PF19785">
    <property type="entry name" value="UPF0738"/>
    <property type="match status" value="1"/>
</dbReference>
<evidence type="ECO:0000256" key="1">
    <source>
        <dbReference type="HAMAP-Rule" id="MF_01861"/>
    </source>
</evidence>
<dbReference type="HAMAP" id="MF_01861">
    <property type="entry name" value="UPF0738"/>
    <property type="match status" value="1"/>
</dbReference>
<gene>
    <name evidence="2" type="ORF">A6K24_07015</name>
</gene>
<dbReference type="EMBL" id="LWSG01000034">
    <property type="protein sequence ID" value="OAS83855.1"/>
    <property type="molecule type" value="Genomic_DNA"/>
</dbReference>
<sequence length="125" mass="14360">MNKRVELTKAMIDNNSLILHPESNSIEMQGLQAKGQMLVDSDQLAFIYILETADEFVYAGLPHTIWTELREAKDKGLKVILQIKEQNLELVELFDELDYLLENIKGNANYGEEMEKKVVELFSLT</sequence>
<keyword evidence="3" id="KW-1185">Reference proteome</keyword>
<proteinExistence type="inferred from homology"/>
<dbReference type="OrthoDB" id="2966478at2"/>
<dbReference type="Proteomes" id="UP000078534">
    <property type="component" value="Unassembled WGS sequence"/>
</dbReference>
<dbReference type="AlphaFoldDB" id="A0A179SQB6"/>